<dbReference type="SMART" id="SM00849">
    <property type="entry name" value="Lactamase_B"/>
    <property type="match status" value="1"/>
</dbReference>
<feature type="transmembrane region" description="Helical" evidence="6">
    <location>
        <begin position="480"/>
        <end position="499"/>
    </location>
</feature>
<dbReference type="GO" id="GO:0030420">
    <property type="term" value="P:establishment of competence for transformation"/>
    <property type="evidence" value="ECO:0007669"/>
    <property type="project" value="InterPro"/>
</dbReference>
<proteinExistence type="predicted"/>
<dbReference type="InterPro" id="IPR004797">
    <property type="entry name" value="Competence_ComEC/Rec2"/>
</dbReference>
<dbReference type="Gene3D" id="3.60.15.10">
    <property type="entry name" value="Ribonuclease Z/Hydroxyacylglutathione hydrolase-like"/>
    <property type="match status" value="1"/>
</dbReference>
<dbReference type="CDD" id="cd07731">
    <property type="entry name" value="ComA-like_MBL-fold"/>
    <property type="match status" value="1"/>
</dbReference>
<reference evidence="8 9" key="1">
    <citation type="submission" date="2014-01" db="EMBL/GenBank/DDBJ databases">
        <authorList>
            <person name="Zuccon D."/>
        </authorList>
    </citation>
    <scope>NUCLEOTIDE SEQUENCE [LARGE SCALE GENOMIC DNA]</scope>
    <source>
        <strain evidence="8 9">Y31</strain>
    </source>
</reference>
<dbReference type="InterPro" id="IPR052159">
    <property type="entry name" value="Competence_DNA_uptake"/>
</dbReference>
<dbReference type="Pfam" id="PF00753">
    <property type="entry name" value="Lactamase_B"/>
    <property type="match status" value="1"/>
</dbReference>
<dbReference type="InterPro" id="IPR036866">
    <property type="entry name" value="RibonucZ/Hydroxyglut_hydro"/>
</dbReference>
<feature type="transmembrane region" description="Helical" evidence="6">
    <location>
        <begin position="393"/>
        <end position="418"/>
    </location>
</feature>
<sequence>MNVERCCYCFLISILPILYLPSLYLWLGFIWGTLLLCYAGVRQDKLLGLTAIFILQCYIRVSDFAENLHKQTAYTSQEQIYIQRILKQEGMPSAIAQREDGSLVYLWWQAETALFLDQKYFAELRLRPISARLNEGNFNRQRWYIAQHISATATVKTAQKLTQPSQGFRASWLTKIAQQTQEFASQGVILALAFGERAWLNPQHWQYFQHTATAHLVAISGLHIALVFALGFGVTKGGLYILGSICYRFQLKQAVKNPYFFAILGGFLTAWGYSFLAGFSIPTVRAVIAISLILGCRLSRRYYTAGQLWLRCVTLLIVLDPFCLLSDSFWLSILAVAGLICWYRYFPLSHFSVFERLQKIWGVRYLVQLIHLQIGIAFCFLPVQLYFFDGLSAWAFVANLLVVPLFSLLVVPLILFSLLSNNLLQSWTWVDWLLQINLDVLEYLSTAWLPISQIMQWRLVCLALFFLLIAYYRELLRSRLSLIIVTTLALYQCGSWWLNVAKSEVAWIHFDVGQGLAMAFVYTDENGKRKVVLYDTGAGWQGGSMAEIEILPYLRRNGLTLEAIIVSHDDNDHAGGVRPLLQYYPHSRLILSAKNRYSPDLAEACVAGKQWQFGQLRFTAVYPYQVVERAKNADSCVLVGEIGQYRILLTGDSGTAQEREFAMRVGKIDFLQVGHHGSKTSTSYTLLAATQPQAAFISASRFNLWKMPSLSVTTRLDKLGIQHFNTADKGMITVLFERENYRIKTARNHYSPWYSDYFAR</sequence>
<keyword evidence="3 6" id="KW-0812">Transmembrane</keyword>
<evidence type="ECO:0000256" key="2">
    <source>
        <dbReference type="ARBA" id="ARBA00022475"/>
    </source>
</evidence>
<dbReference type="InterPro" id="IPR035681">
    <property type="entry name" value="ComA-like_MBL"/>
</dbReference>
<dbReference type="NCBIfam" id="TIGR00361">
    <property type="entry name" value="ComEC_Rec2"/>
    <property type="match status" value="1"/>
</dbReference>
<dbReference type="GO" id="GO:0005886">
    <property type="term" value="C:plasma membrane"/>
    <property type="evidence" value="ECO:0007669"/>
    <property type="project" value="UniProtKB-SubCell"/>
</dbReference>
<evidence type="ECO:0000313" key="8">
    <source>
        <dbReference type="EMBL" id="OAQ14832.1"/>
    </source>
</evidence>
<dbReference type="AlphaFoldDB" id="A0A179CYG0"/>
<dbReference type="EMBL" id="JACI01000002">
    <property type="protein sequence ID" value="OAQ14832.1"/>
    <property type="molecule type" value="Genomic_DNA"/>
</dbReference>
<evidence type="ECO:0000256" key="4">
    <source>
        <dbReference type="ARBA" id="ARBA00022989"/>
    </source>
</evidence>
<organism evidence="8 9">
    <name type="scientific">Bibersteinia trehalosi Y31</name>
    <dbReference type="NCBI Taxonomy" id="1261658"/>
    <lineage>
        <taxon>Bacteria</taxon>
        <taxon>Pseudomonadati</taxon>
        <taxon>Pseudomonadota</taxon>
        <taxon>Gammaproteobacteria</taxon>
        <taxon>Pasteurellales</taxon>
        <taxon>Pasteurellaceae</taxon>
        <taxon>Bibersteinia</taxon>
    </lineage>
</organism>
<evidence type="ECO:0000313" key="9">
    <source>
        <dbReference type="Proteomes" id="UP000078358"/>
    </source>
</evidence>
<gene>
    <name evidence="8" type="ORF">F480_10970</name>
</gene>
<dbReference type="Proteomes" id="UP000078358">
    <property type="component" value="Unassembled WGS sequence"/>
</dbReference>
<evidence type="ECO:0000256" key="5">
    <source>
        <dbReference type="ARBA" id="ARBA00023136"/>
    </source>
</evidence>
<feature type="transmembrane region" description="Helical" evidence="6">
    <location>
        <begin position="259"/>
        <end position="281"/>
    </location>
</feature>
<comment type="caution">
    <text evidence="8">The sequence shown here is derived from an EMBL/GenBank/DDBJ whole genome shotgun (WGS) entry which is preliminary data.</text>
</comment>
<dbReference type="NCBIfam" id="TIGR00360">
    <property type="entry name" value="ComEC_N-term"/>
    <property type="match status" value="1"/>
</dbReference>
<dbReference type="SUPFAM" id="SSF56281">
    <property type="entry name" value="Metallo-hydrolase/oxidoreductase"/>
    <property type="match status" value="1"/>
</dbReference>
<keyword evidence="4 6" id="KW-1133">Transmembrane helix</keyword>
<feature type="transmembrane region" description="Helical" evidence="6">
    <location>
        <begin position="216"/>
        <end position="239"/>
    </location>
</feature>
<comment type="subcellular location">
    <subcellularLocation>
        <location evidence="1">Cell membrane</location>
        <topology evidence="1">Multi-pass membrane protein</topology>
    </subcellularLocation>
</comment>
<evidence type="ECO:0000256" key="1">
    <source>
        <dbReference type="ARBA" id="ARBA00004651"/>
    </source>
</evidence>
<feature type="transmembrane region" description="Helical" evidence="6">
    <location>
        <begin position="366"/>
        <end position="387"/>
    </location>
</feature>
<accession>A0A179CYG0</accession>
<feature type="domain" description="Metallo-beta-lactamase" evidence="7">
    <location>
        <begin position="516"/>
        <end position="701"/>
    </location>
</feature>
<evidence type="ECO:0000259" key="7">
    <source>
        <dbReference type="SMART" id="SM00849"/>
    </source>
</evidence>
<dbReference type="Pfam" id="PF03772">
    <property type="entry name" value="Competence"/>
    <property type="match status" value="1"/>
</dbReference>
<keyword evidence="2" id="KW-1003">Cell membrane</keyword>
<keyword evidence="5 6" id="KW-0472">Membrane</keyword>
<evidence type="ECO:0000256" key="3">
    <source>
        <dbReference type="ARBA" id="ARBA00022692"/>
    </source>
</evidence>
<dbReference type="PANTHER" id="PTHR30619">
    <property type="entry name" value="DNA INTERNALIZATION/COMPETENCE PROTEIN COMEC/REC2"/>
    <property type="match status" value="1"/>
</dbReference>
<name>A0A179CYG0_BIBTR</name>
<dbReference type="PANTHER" id="PTHR30619:SF1">
    <property type="entry name" value="RECOMBINATION PROTEIN 2"/>
    <property type="match status" value="1"/>
</dbReference>
<protein>
    <submittedName>
        <fullName evidence="8">Recombinase</fullName>
    </submittedName>
</protein>
<dbReference type="PATRIC" id="fig|1261658.3.peg.2195"/>
<dbReference type="InterPro" id="IPR004477">
    <property type="entry name" value="ComEC_N"/>
</dbReference>
<dbReference type="InterPro" id="IPR001279">
    <property type="entry name" value="Metallo-B-lactamas"/>
</dbReference>
<evidence type="ECO:0000256" key="6">
    <source>
        <dbReference type="SAM" id="Phobius"/>
    </source>
</evidence>
<feature type="transmembrane region" description="Helical" evidence="6">
    <location>
        <begin position="328"/>
        <end position="346"/>
    </location>
</feature>
<feature type="transmembrane region" description="Helical" evidence="6">
    <location>
        <begin position="455"/>
        <end position="473"/>
    </location>
</feature>